<accession>A0ABY4YPA9</accession>
<dbReference type="Proteomes" id="UP001056455">
    <property type="component" value="Chromosome"/>
</dbReference>
<gene>
    <name evidence="1" type="ORF">NF556_13200</name>
</gene>
<organism evidence="1 2">
    <name type="scientific">Ornithinimicrobium faecis</name>
    <dbReference type="NCBI Taxonomy" id="2934158"/>
    <lineage>
        <taxon>Bacteria</taxon>
        <taxon>Bacillati</taxon>
        <taxon>Actinomycetota</taxon>
        <taxon>Actinomycetes</taxon>
        <taxon>Micrococcales</taxon>
        <taxon>Ornithinimicrobiaceae</taxon>
        <taxon>Ornithinimicrobium</taxon>
    </lineage>
</organism>
<dbReference type="RefSeq" id="WP_252591384.1">
    <property type="nucleotide sequence ID" value="NZ_CP099489.1"/>
</dbReference>
<evidence type="ECO:0000313" key="1">
    <source>
        <dbReference type="EMBL" id="USQ78586.1"/>
    </source>
</evidence>
<name>A0ABY4YPA9_9MICO</name>
<dbReference type="EMBL" id="CP099489">
    <property type="protein sequence ID" value="USQ78586.1"/>
    <property type="molecule type" value="Genomic_DNA"/>
</dbReference>
<sequence>MSTFEVDARAIDSAGATLRGTAEEMRQAADRIGRALQLAGGAGGSGALASSGAAAARQWRDGLQTYAEAGAALSRATEQAALAYRMVELQTSMALTPVVTP</sequence>
<keyword evidence="2" id="KW-1185">Reference proteome</keyword>
<evidence type="ECO:0000313" key="2">
    <source>
        <dbReference type="Proteomes" id="UP001056455"/>
    </source>
</evidence>
<proteinExistence type="predicted"/>
<reference evidence="1" key="1">
    <citation type="submission" date="2022-06" db="EMBL/GenBank/DDBJ databases">
        <title>Ornithinimicrobium HY1793.</title>
        <authorList>
            <person name="Huang Y."/>
        </authorList>
    </citation>
    <scope>NUCLEOTIDE SEQUENCE</scope>
    <source>
        <strain evidence="1">HY1793</strain>
    </source>
</reference>
<dbReference type="Gene3D" id="1.10.287.1060">
    <property type="entry name" value="ESAT-6-like"/>
    <property type="match status" value="1"/>
</dbReference>
<protein>
    <submittedName>
        <fullName evidence="1">Uncharacterized protein</fullName>
    </submittedName>
</protein>